<evidence type="ECO:0000256" key="2">
    <source>
        <dbReference type="PROSITE-ProRule" id="PRU00708"/>
    </source>
</evidence>
<feature type="signal peptide" evidence="3">
    <location>
        <begin position="1"/>
        <end position="19"/>
    </location>
</feature>
<dbReference type="PANTHER" id="PTHR47942:SF16">
    <property type="entry name" value="PENTATRICOPEPTIDE REPEAT DOMAIN CONTAINING PROTEIN-RELATED"/>
    <property type="match status" value="1"/>
</dbReference>
<dbReference type="PROSITE" id="PS51375">
    <property type="entry name" value="PPR"/>
    <property type="match status" value="8"/>
</dbReference>
<gene>
    <name evidence="4" type="ORF">AXF42_Ash019464</name>
</gene>
<evidence type="ECO:0000313" key="4">
    <source>
        <dbReference type="EMBL" id="PKA60571.1"/>
    </source>
</evidence>
<keyword evidence="3" id="KW-0732">Signal</keyword>
<feature type="repeat" description="PPR" evidence="2">
    <location>
        <begin position="213"/>
        <end position="247"/>
    </location>
</feature>
<reference evidence="4 5" key="1">
    <citation type="journal article" date="2017" name="Nature">
        <title>The Apostasia genome and the evolution of orchids.</title>
        <authorList>
            <person name="Zhang G.Q."/>
            <person name="Liu K.W."/>
            <person name="Li Z."/>
            <person name="Lohaus R."/>
            <person name="Hsiao Y.Y."/>
            <person name="Niu S.C."/>
            <person name="Wang J.Y."/>
            <person name="Lin Y.C."/>
            <person name="Xu Q."/>
            <person name="Chen L.J."/>
            <person name="Yoshida K."/>
            <person name="Fujiwara S."/>
            <person name="Wang Z.W."/>
            <person name="Zhang Y.Q."/>
            <person name="Mitsuda N."/>
            <person name="Wang M."/>
            <person name="Liu G.H."/>
            <person name="Pecoraro L."/>
            <person name="Huang H.X."/>
            <person name="Xiao X.J."/>
            <person name="Lin M."/>
            <person name="Wu X.Y."/>
            <person name="Wu W.L."/>
            <person name="Chen Y.Y."/>
            <person name="Chang S.B."/>
            <person name="Sakamoto S."/>
            <person name="Ohme-Takagi M."/>
            <person name="Yagi M."/>
            <person name="Zeng S.J."/>
            <person name="Shen C.Y."/>
            <person name="Yeh C.M."/>
            <person name="Luo Y.B."/>
            <person name="Tsai W.C."/>
            <person name="Van de Peer Y."/>
            <person name="Liu Z.J."/>
        </authorList>
    </citation>
    <scope>NUCLEOTIDE SEQUENCE [LARGE SCALE GENOMIC DNA]</scope>
    <source>
        <strain evidence="5">cv. Shenzhen</strain>
        <tissue evidence="4">Stem</tissue>
    </source>
</reference>
<dbReference type="Gene3D" id="1.25.40.10">
    <property type="entry name" value="Tetratricopeptide repeat domain"/>
    <property type="match status" value="6"/>
</dbReference>
<dbReference type="GO" id="GO:0032259">
    <property type="term" value="P:methylation"/>
    <property type="evidence" value="ECO:0007669"/>
    <property type="project" value="UniProtKB-KW"/>
</dbReference>
<feature type="repeat" description="PPR" evidence="2">
    <location>
        <begin position="283"/>
        <end position="317"/>
    </location>
</feature>
<feature type="repeat" description="PPR" evidence="2">
    <location>
        <begin position="248"/>
        <end position="282"/>
    </location>
</feature>
<protein>
    <submittedName>
        <fullName evidence="4">Pentatricopeptide repeat-containing protein</fullName>
        <ecNumber evidence="4">2.1.1.204</ecNumber>
    </submittedName>
</protein>
<dbReference type="InterPro" id="IPR051222">
    <property type="entry name" value="PPR/CCM1_RNA-binding"/>
</dbReference>
<dbReference type="AlphaFoldDB" id="A0A2I0AYE1"/>
<sequence>MAAWIASPLAAVSPTAVSSLNFLITGLRLLRRCGCLWRHQTTFSDAGQVSLSDAAEGDVKSSTSGEELLVRLSRCFRVEKSPMKKAVGWFCGGVDPLRLLREAKNPDVYCYTNAMDALMRDGRCREAENVFNEMITSGIAPDSIFCSFLVKLYALGLKDFASAYHIFRVMVERGFKPDVIDYTTLIAGLCHAGKVDDAFSVLILMLKGSCMPNARTFNPILQAYCAEGKVDSAKELLLLMRSWGCPPDIVNYNVLIHGLCQNGEFEEVESILSESSENGWEPDTVSYNTYISGLSKMGRTDEALKQLEIMLEKGLPPSEVTLNILLGLFCRDLKATEIIFLLRKSFELRLGVDAATFNTVIKMLCDIGEYPSVLKLLSEMFKKGIRPDTQTFNIVILSLCKGGKLSKAKWIFRSKGFTPDIWTYNILSHELCLVREFDEFHQLLAQMVSTELSPNAITYNIIVDGLCLGGKFSMAIGLVRSLECGFKSDHVAHLAFGLINGGRVEDLMRLLEEMMNQGVLVDARIFESIIKAFCKKGCCNSLEVHKICLVLDKLLGRKG</sequence>
<dbReference type="SUPFAM" id="SSF81901">
    <property type="entry name" value="HCP-like"/>
    <property type="match status" value="1"/>
</dbReference>
<evidence type="ECO:0000256" key="3">
    <source>
        <dbReference type="SAM" id="SignalP"/>
    </source>
</evidence>
<dbReference type="PANTHER" id="PTHR47942">
    <property type="entry name" value="TETRATRICOPEPTIDE REPEAT (TPR)-LIKE SUPERFAMILY PROTEIN-RELATED"/>
    <property type="match status" value="1"/>
</dbReference>
<feature type="repeat" description="PPR" evidence="2">
    <location>
        <begin position="142"/>
        <end position="177"/>
    </location>
</feature>
<dbReference type="EC" id="2.1.1.204" evidence="4"/>
<accession>A0A2I0AYE1</accession>
<dbReference type="InterPro" id="IPR011990">
    <property type="entry name" value="TPR-like_helical_dom_sf"/>
</dbReference>
<keyword evidence="1" id="KW-0677">Repeat</keyword>
<feature type="chain" id="PRO_5014116574" evidence="3">
    <location>
        <begin position="20"/>
        <end position="559"/>
    </location>
</feature>
<dbReference type="Pfam" id="PF13041">
    <property type="entry name" value="PPR_2"/>
    <property type="match status" value="5"/>
</dbReference>
<feature type="repeat" description="PPR" evidence="2">
    <location>
        <begin position="178"/>
        <end position="212"/>
    </location>
</feature>
<keyword evidence="5" id="KW-1185">Reference proteome</keyword>
<dbReference type="GO" id="GO:0008168">
    <property type="term" value="F:methyltransferase activity"/>
    <property type="evidence" value="ECO:0007669"/>
    <property type="project" value="UniProtKB-KW"/>
</dbReference>
<dbReference type="InterPro" id="IPR002885">
    <property type="entry name" value="PPR_rpt"/>
</dbReference>
<feature type="repeat" description="PPR" evidence="2">
    <location>
        <begin position="420"/>
        <end position="454"/>
    </location>
</feature>
<feature type="repeat" description="PPR" evidence="2">
    <location>
        <begin position="353"/>
        <end position="387"/>
    </location>
</feature>
<dbReference type="OrthoDB" id="185373at2759"/>
<organism evidence="4 5">
    <name type="scientific">Apostasia shenzhenica</name>
    <dbReference type="NCBI Taxonomy" id="1088818"/>
    <lineage>
        <taxon>Eukaryota</taxon>
        <taxon>Viridiplantae</taxon>
        <taxon>Streptophyta</taxon>
        <taxon>Embryophyta</taxon>
        <taxon>Tracheophyta</taxon>
        <taxon>Spermatophyta</taxon>
        <taxon>Magnoliopsida</taxon>
        <taxon>Liliopsida</taxon>
        <taxon>Asparagales</taxon>
        <taxon>Orchidaceae</taxon>
        <taxon>Apostasioideae</taxon>
        <taxon>Apostasia</taxon>
    </lineage>
</organism>
<dbReference type="EMBL" id="KZ451936">
    <property type="protein sequence ID" value="PKA60571.1"/>
    <property type="molecule type" value="Genomic_DNA"/>
</dbReference>
<keyword evidence="4" id="KW-0489">Methyltransferase</keyword>
<keyword evidence="4" id="KW-0808">Transferase</keyword>
<evidence type="ECO:0000256" key="1">
    <source>
        <dbReference type="ARBA" id="ARBA00022737"/>
    </source>
</evidence>
<feature type="repeat" description="PPR" evidence="2">
    <location>
        <begin position="107"/>
        <end position="141"/>
    </location>
</feature>
<dbReference type="Proteomes" id="UP000236161">
    <property type="component" value="Unassembled WGS sequence"/>
</dbReference>
<name>A0A2I0AYE1_9ASPA</name>
<dbReference type="Pfam" id="PF12854">
    <property type="entry name" value="PPR_1"/>
    <property type="match status" value="1"/>
</dbReference>
<proteinExistence type="predicted"/>
<evidence type="ECO:0000313" key="5">
    <source>
        <dbReference type="Proteomes" id="UP000236161"/>
    </source>
</evidence>
<dbReference type="NCBIfam" id="TIGR00756">
    <property type="entry name" value="PPR"/>
    <property type="match status" value="6"/>
</dbReference>